<evidence type="ECO:0000313" key="1">
    <source>
        <dbReference type="EMBL" id="KAK2947816.1"/>
    </source>
</evidence>
<organism evidence="1 2">
    <name type="scientific">Blattamonas nauphoetae</name>
    <dbReference type="NCBI Taxonomy" id="2049346"/>
    <lineage>
        <taxon>Eukaryota</taxon>
        <taxon>Metamonada</taxon>
        <taxon>Preaxostyla</taxon>
        <taxon>Oxymonadida</taxon>
        <taxon>Blattamonas</taxon>
    </lineage>
</organism>
<protein>
    <submittedName>
        <fullName evidence="1">Uncharacterized protein</fullName>
    </submittedName>
</protein>
<dbReference type="Proteomes" id="UP001281761">
    <property type="component" value="Unassembled WGS sequence"/>
</dbReference>
<gene>
    <name evidence="1" type="ORF">BLNAU_17236</name>
</gene>
<dbReference type="EMBL" id="JARBJD010000190">
    <property type="protein sequence ID" value="KAK2947816.1"/>
    <property type="molecule type" value="Genomic_DNA"/>
</dbReference>
<name>A0ABQ9XC13_9EUKA</name>
<proteinExistence type="predicted"/>
<comment type="caution">
    <text evidence="1">The sequence shown here is derived from an EMBL/GenBank/DDBJ whole genome shotgun (WGS) entry which is preliminary data.</text>
</comment>
<accession>A0ABQ9XC13</accession>
<keyword evidence="2" id="KW-1185">Reference proteome</keyword>
<evidence type="ECO:0000313" key="2">
    <source>
        <dbReference type="Proteomes" id="UP001281761"/>
    </source>
</evidence>
<reference evidence="1 2" key="1">
    <citation type="journal article" date="2022" name="bioRxiv">
        <title>Genomics of Preaxostyla Flagellates Illuminates Evolutionary Transitions and the Path Towards Mitochondrial Loss.</title>
        <authorList>
            <person name="Novak L.V.F."/>
            <person name="Treitli S.C."/>
            <person name="Pyrih J."/>
            <person name="Halakuc P."/>
            <person name="Pipaliya S.V."/>
            <person name="Vacek V."/>
            <person name="Brzon O."/>
            <person name="Soukal P."/>
            <person name="Eme L."/>
            <person name="Dacks J.B."/>
            <person name="Karnkowska A."/>
            <person name="Elias M."/>
            <person name="Hampl V."/>
        </authorList>
    </citation>
    <scope>NUCLEOTIDE SEQUENCE [LARGE SCALE GENOMIC DNA]</scope>
    <source>
        <strain evidence="1">NAU3</strain>
        <tissue evidence="1">Gut</tissue>
    </source>
</reference>
<sequence>MGVLDSTAPVPHLGELIGWDVNDSASLDSSIGWLYLKTPSPGRTPQYESCHSKLREGDCVRMEVYMKSNPRTVQFFVNGESGKCFVSGLPPSVRIGFTISGQGTSFRIDRIARQTQPTPIAPEMRELRW</sequence>